<name>A0A450YFT0_9GAMM</name>
<evidence type="ECO:0000256" key="7">
    <source>
        <dbReference type="ARBA" id="ARBA00035633"/>
    </source>
</evidence>
<dbReference type="GO" id="GO:0008153">
    <property type="term" value="P:4-aminobenzoate biosynthetic process"/>
    <property type="evidence" value="ECO:0007669"/>
    <property type="project" value="UniProtKB-UniRule"/>
</dbReference>
<organism evidence="15">
    <name type="scientific">Candidatus Kentrum sp. SD</name>
    <dbReference type="NCBI Taxonomy" id="2126332"/>
    <lineage>
        <taxon>Bacteria</taxon>
        <taxon>Pseudomonadati</taxon>
        <taxon>Pseudomonadota</taxon>
        <taxon>Gammaproteobacteria</taxon>
        <taxon>Candidatus Kentrum</taxon>
    </lineage>
</organism>
<comment type="subunit">
    <text evidence="3">Homodimer.</text>
</comment>
<dbReference type="InterPro" id="IPR018300">
    <property type="entry name" value="Aminotrans_IV_CS"/>
</dbReference>
<dbReference type="PANTHER" id="PTHR42743">
    <property type="entry name" value="AMINO-ACID AMINOTRANSFERASE"/>
    <property type="match status" value="1"/>
</dbReference>
<comment type="catalytic activity">
    <reaction evidence="9">
        <text>4-amino-4-deoxychorismate = 4-aminobenzoate + pyruvate + H(+)</text>
        <dbReference type="Rhea" id="RHEA:16201"/>
        <dbReference type="ChEBI" id="CHEBI:15361"/>
        <dbReference type="ChEBI" id="CHEBI:15378"/>
        <dbReference type="ChEBI" id="CHEBI:17836"/>
        <dbReference type="ChEBI" id="CHEBI:58406"/>
        <dbReference type="EC" id="4.1.3.38"/>
    </reaction>
</comment>
<dbReference type="PROSITE" id="PS00770">
    <property type="entry name" value="AA_TRANSFER_CLASS_4"/>
    <property type="match status" value="1"/>
</dbReference>
<dbReference type="GO" id="GO:0008696">
    <property type="term" value="F:4-amino-4-deoxychorismate lyase activity"/>
    <property type="evidence" value="ECO:0007669"/>
    <property type="project" value="UniProtKB-UniRule"/>
</dbReference>
<keyword evidence="4 14" id="KW-0663">Pyridoxal phosphate</keyword>
<evidence type="ECO:0000256" key="3">
    <source>
        <dbReference type="ARBA" id="ARBA00011738"/>
    </source>
</evidence>
<evidence type="ECO:0000256" key="11">
    <source>
        <dbReference type="ARBA" id="ARBA00069174"/>
    </source>
</evidence>
<dbReference type="PANTHER" id="PTHR42743:SF2">
    <property type="entry name" value="AMINODEOXYCHORISMATE LYASE"/>
    <property type="match status" value="1"/>
</dbReference>
<dbReference type="GO" id="GO:0005829">
    <property type="term" value="C:cytosol"/>
    <property type="evidence" value="ECO:0007669"/>
    <property type="project" value="TreeGrafter"/>
</dbReference>
<keyword evidence="6 15" id="KW-0456">Lyase</keyword>
<dbReference type="InterPro" id="IPR001544">
    <property type="entry name" value="Aminotrans_IV"/>
</dbReference>
<dbReference type="Gene3D" id="3.30.470.10">
    <property type="match status" value="1"/>
</dbReference>
<dbReference type="InterPro" id="IPR036038">
    <property type="entry name" value="Aminotransferase-like"/>
</dbReference>
<dbReference type="EMBL" id="CAADFR010000059">
    <property type="protein sequence ID" value="VFK40391.1"/>
    <property type="molecule type" value="Genomic_DNA"/>
</dbReference>
<gene>
    <name evidence="16" type="ORF">BECKSD772E_GA0070983_106114</name>
    <name evidence="15" type="ORF">BECKSD772F_GA0070984_105914</name>
</gene>
<dbReference type="Pfam" id="PF01063">
    <property type="entry name" value="Aminotran_4"/>
    <property type="match status" value="1"/>
</dbReference>
<dbReference type="InterPro" id="IPR050571">
    <property type="entry name" value="Class-IV_PLP-Dep_Aminotrnsfr"/>
</dbReference>
<evidence type="ECO:0000256" key="6">
    <source>
        <dbReference type="ARBA" id="ARBA00023239"/>
    </source>
</evidence>
<evidence type="ECO:0000256" key="12">
    <source>
        <dbReference type="NCBIfam" id="TIGR03461"/>
    </source>
</evidence>
<evidence type="ECO:0000256" key="4">
    <source>
        <dbReference type="ARBA" id="ARBA00022898"/>
    </source>
</evidence>
<dbReference type="AlphaFoldDB" id="A0A450YFT0"/>
<comment type="similarity">
    <text evidence="2 13">Belongs to the class-IV pyridoxal-phosphate-dependent aminotransferase family.</text>
</comment>
<dbReference type="FunFam" id="3.20.10.10:FF:000002">
    <property type="entry name" value="D-alanine aminotransferase"/>
    <property type="match status" value="1"/>
</dbReference>
<evidence type="ECO:0000256" key="14">
    <source>
        <dbReference type="RuleBase" id="RU004516"/>
    </source>
</evidence>
<dbReference type="NCBIfam" id="NF004761">
    <property type="entry name" value="PRK06092.1"/>
    <property type="match status" value="1"/>
</dbReference>
<evidence type="ECO:0000256" key="2">
    <source>
        <dbReference type="ARBA" id="ARBA00009320"/>
    </source>
</evidence>
<dbReference type="NCBIfam" id="TIGR03461">
    <property type="entry name" value="pabC_Proteo"/>
    <property type="match status" value="1"/>
</dbReference>
<comment type="function">
    <text evidence="10">Involved in the biosynthesis of p-aminobenzoate (PABA), a precursor of tetrahydrofolate. Converts 4-amino-4-deoxychorismate into 4-aminobenzoate (PABA) and pyruvate.</text>
</comment>
<evidence type="ECO:0000256" key="9">
    <source>
        <dbReference type="ARBA" id="ARBA00049529"/>
    </source>
</evidence>
<sequence length="298" mass="33126">MRVFLGMRGERIVVFRVRAKTMILINGQPSETIFPTDRGFQYGDGLFETMAVEKGIPLCLNCHLDRLALGCRRLGIPGPARAVLQREIQIVVGNIQRGVLKIVISRGVGGRGYAPPSNIPPTRVVADFPWPDYPAEFSEEGVETFLCETRLGRNIRLAGIKHLNRLEQVLGRAECEERDAPEGIMSDTEGDIIEGAMSNLFLVRGNGLITPALASSGVRGIVRERIIRVARMLEIDVRVTRLDPSALSHAEGAFFCNSVMGIWPVKRFAGRRYFIPPLIRRLQRESIKRGIILGPRAC</sequence>
<evidence type="ECO:0000256" key="1">
    <source>
        <dbReference type="ARBA" id="ARBA00001933"/>
    </source>
</evidence>
<proteinExistence type="inferred from homology"/>
<dbReference type="EMBL" id="CAADFU010000061">
    <property type="protein sequence ID" value="VFK45824.1"/>
    <property type="molecule type" value="Genomic_DNA"/>
</dbReference>
<dbReference type="EC" id="4.1.3.38" evidence="8 12"/>
<keyword evidence="5" id="KW-0289">Folate biosynthesis</keyword>
<protein>
    <recommendedName>
        <fullName evidence="11 12">Aminodeoxychorismate lyase</fullName>
        <ecNumber evidence="8 12">4.1.3.38</ecNumber>
    </recommendedName>
</protein>
<dbReference type="InterPro" id="IPR017824">
    <property type="entry name" value="Aminodeoxychorismate_lyase_IV"/>
</dbReference>
<evidence type="ECO:0000313" key="15">
    <source>
        <dbReference type="EMBL" id="VFK40391.1"/>
    </source>
</evidence>
<reference evidence="15" key="1">
    <citation type="submission" date="2019-02" db="EMBL/GenBank/DDBJ databases">
        <authorList>
            <person name="Gruber-Vodicka R. H."/>
            <person name="Seah K. B. B."/>
        </authorList>
    </citation>
    <scope>NUCLEOTIDE SEQUENCE</scope>
    <source>
        <strain evidence="16">BECK_S1320</strain>
        <strain evidence="15">BECK_S1321</strain>
    </source>
</reference>
<comment type="cofactor">
    <cofactor evidence="1 14">
        <name>pyridoxal 5'-phosphate</name>
        <dbReference type="ChEBI" id="CHEBI:597326"/>
    </cofactor>
</comment>
<dbReference type="GO" id="GO:0046656">
    <property type="term" value="P:folic acid biosynthetic process"/>
    <property type="evidence" value="ECO:0007669"/>
    <property type="project" value="UniProtKB-KW"/>
</dbReference>
<evidence type="ECO:0000256" key="13">
    <source>
        <dbReference type="RuleBase" id="RU004106"/>
    </source>
</evidence>
<dbReference type="InterPro" id="IPR043132">
    <property type="entry name" value="BCAT-like_C"/>
</dbReference>
<evidence type="ECO:0000256" key="5">
    <source>
        <dbReference type="ARBA" id="ARBA00022909"/>
    </source>
</evidence>
<dbReference type="InterPro" id="IPR043131">
    <property type="entry name" value="BCAT-like_N"/>
</dbReference>
<dbReference type="Gene3D" id="3.20.10.10">
    <property type="entry name" value="D-amino Acid Aminotransferase, subunit A, domain 2"/>
    <property type="match status" value="1"/>
</dbReference>
<comment type="pathway">
    <text evidence="7">Cofactor biosynthesis; tetrahydrofolate biosynthesis; 4-aminobenzoate from chorismate: step 2/2.</text>
</comment>
<dbReference type="SUPFAM" id="SSF56752">
    <property type="entry name" value="D-aminoacid aminotransferase-like PLP-dependent enzymes"/>
    <property type="match status" value="1"/>
</dbReference>
<evidence type="ECO:0000256" key="10">
    <source>
        <dbReference type="ARBA" id="ARBA00054027"/>
    </source>
</evidence>
<accession>A0A450YFT0</accession>
<evidence type="ECO:0000313" key="16">
    <source>
        <dbReference type="EMBL" id="VFK45824.1"/>
    </source>
</evidence>
<dbReference type="GO" id="GO:0030170">
    <property type="term" value="F:pyridoxal phosphate binding"/>
    <property type="evidence" value="ECO:0007669"/>
    <property type="project" value="InterPro"/>
</dbReference>
<dbReference type="CDD" id="cd01559">
    <property type="entry name" value="ADCL_like"/>
    <property type="match status" value="1"/>
</dbReference>
<evidence type="ECO:0000256" key="8">
    <source>
        <dbReference type="ARBA" id="ARBA00035676"/>
    </source>
</evidence>